<dbReference type="CDD" id="cd01767">
    <property type="entry name" value="UBX"/>
    <property type="match status" value="1"/>
</dbReference>
<evidence type="ECO:0000256" key="1">
    <source>
        <dbReference type="SAM" id="Coils"/>
    </source>
</evidence>
<dbReference type="SUPFAM" id="SSF54236">
    <property type="entry name" value="Ubiquitin-like"/>
    <property type="match status" value="1"/>
</dbReference>
<feature type="compositionally biased region" description="Basic and acidic residues" evidence="2">
    <location>
        <begin position="522"/>
        <end position="534"/>
    </location>
</feature>
<feature type="compositionally biased region" description="Polar residues" evidence="2">
    <location>
        <begin position="539"/>
        <end position="551"/>
    </location>
</feature>
<dbReference type="InterPro" id="IPR001012">
    <property type="entry name" value="UBX_dom"/>
</dbReference>
<dbReference type="Pfam" id="PF23187">
    <property type="entry name" value="UBX7_N"/>
    <property type="match status" value="1"/>
</dbReference>
<evidence type="ECO:0000259" key="3">
    <source>
        <dbReference type="PROSITE" id="PS50033"/>
    </source>
</evidence>
<keyword evidence="1" id="KW-0175">Coiled coil</keyword>
<dbReference type="Pfam" id="PF00789">
    <property type="entry name" value="UBX"/>
    <property type="match status" value="1"/>
</dbReference>
<gene>
    <name evidence="4" type="ORF">PICMEDRAFT_15822</name>
</gene>
<evidence type="ECO:0000313" key="4">
    <source>
        <dbReference type="EMBL" id="ODQ47954.1"/>
    </source>
</evidence>
<dbReference type="Proteomes" id="UP000094455">
    <property type="component" value="Unassembled WGS sequence"/>
</dbReference>
<dbReference type="PROSITE" id="PS50033">
    <property type="entry name" value="UBX"/>
    <property type="match status" value="1"/>
</dbReference>
<dbReference type="InterPro" id="IPR029071">
    <property type="entry name" value="Ubiquitin-like_domsf"/>
</dbReference>
<feature type="region of interest" description="Disordered" evidence="2">
    <location>
        <begin position="439"/>
        <end position="459"/>
    </location>
</feature>
<dbReference type="RefSeq" id="XP_019019067.1">
    <property type="nucleotide sequence ID" value="XM_019160979.1"/>
</dbReference>
<accession>A0A1E3NPC5</accession>
<dbReference type="PANTHER" id="PTHR46424">
    <property type="entry name" value="UBX DOMAIN-CONTAINING PROTEIN 4"/>
    <property type="match status" value="1"/>
</dbReference>
<feature type="region of interest" description="Disordered" evidence="2">
    <location>
        <begin position="490"/>
        <end position="551"/>
    </location>
</feature>
<dbReference type="GeneID" id="30177666"/>
<feature type="coiled-coil region" evidence="1">
    <location>
        <begin position="197"/>
        <end position="263"/>
    </location>
</feature>
<dbReference type="PANTHER" id="PTHR46424:SF1">
    <property type="entry name" value="UBX DOMAIN-CONTAINING PROTEIN 4"/>
    <property type="match status" value="1"/>
</dbReference>
<feature type="region of interest" description="Disordered" evidence="2">
    <location>
        <begin position="135"/>
        <end position="156"/>
    </location>
</feature>
<evidence type="ECO:0000313" key="5">
    <source>
        <dbReference type="Proteomes" id="UP000094455"/>
    </source>
</evidence>
<dbReference type="GO" id="GO:0036503">
    <property type="term" value="P:ERAD pathway"/>
    <property type="evidence" value="ECO:0007669"/>
    <property type="project" value="TreeGrafter"/>
</dbReference>
<evidence type="ECO:0000256" key="2">
    <source>
        <dbReference type="SAM" id="MobiDB-lite"/>
    </source>
</evidence>
<sequence>MLDDSALAERNLAFNSDVMLSIQSSITLRKPLMLFIEDPASAAHSDAWLGRMIFNNPGLTEPTKQLLSEDFIRLKIVKNSADFNNLVLIIPSFQSAATPCIFFIYSGQVFDAIAGDFDMRLIEEKIKQIHHNLHSLKGPQPTATSPPPPSTTTAVQQVPLTPTDLPPNTNIDNLNLNENQSMGQVFAEVPNRNSTPVKQEKKSLKEESAELAALKYRENLLKQQRQAKLDRERILYLLDLDRKEQRNKLIEKEKLKQQELEANTVLPQHIRENFHNSKVQNSSTYSIQLKLLDGTTARHKFKSDEKLSNVRDFVLRTYPDYNSFPFYFFKTIDRITFGEADENKSLMSLNLNMATLILKPVEPEESQQVSTAADNTSSSTFGWLKNKMFSYLWSADKLLHETDPSQENRSRPSVNDGSYTSSMMTHPYMEEESDNDTIYHTPVLNSTTPSSSSLRPTMSSFNLYGSQGLIQPASTTSSTHDLQNLLSRNNDQREEAFSEPSNEDSPVSHIVSNGNSNQSESSVDRSLRTVRNAEDVDVNNGNSISLQFPDD</sequence>
<dbReference type="OrthoDB" id="2445133at2759"/>
<feature type="compositionally biased region" description="Polar residues" evidence="2">
    <location>
        <begin position="411"/>
        <end position="423"/>
    </location>
</feature>
<name>A0A1E3NPC5_9ASCO</name>
<dbReference type="STRING" id="763406.A0A1E3NPC5"/>
<keyword evidence="5" id="KW-1185">Reference proteome</keyword>
<dbReference type="EMBL" id="KV454002">
    <property type="protein sequence ID" value="ODQ47954.1"/>
    <property type="molecule type" value="Genomic_DNA"/>
</dbReference>
<feature type="domain" description="UBX" evidence="3">
    <location>
        <begin position="280"/>
        <end position="359"/>
    </location>
</feature>
<reference evidence="4 5" key="1">
    <citation type="journal article" date="2016" name="Proc. Natl. Acad. Sci. U.S.A.">
        <title>Comparative genomics of biotechnologically important yeasts.</title>
        <authorList>
            <person name="Riley R."/>
            <person name="Haridas S."/>
            <person name="Wolfe K.H."/>
            <person name="Lopes M.R."/>
            <person name="Hittinger C.T."/>
            <person name="Goeker M."/>
            <person name="Salamov A.A."/>
            <person name="Wisecaver J.H."/>
            <person name="Long T.M."/>
            <person name="Calvey C.H."/>
            <person name="Aerts A.L."/>
            <person name="Barry K.W."/>
            <person name="Choi C."/>
            <person name="Clum A."/>
            <person name="Coughlan A.Y."/>
            <person name="Deshpande S."/>
            <person name="Douglass A.P."/>
            <person name="Hanson S.J."/>
            <person name="Klenk H.-P."/>
            <person name="LaButti K.M."/>
            <person name="Lapidus A."/>
            <person name="Lindquist E.A."/>
            <person name="Lipzen A.M."/>
            <person name="Meier-Kolthoff J.P."/>
            <person name="Ohm R.A."/>
            <person name="Otillar R.P."/>
            <person name="Pangilinan J.L."/>
            <person name="Peng Y."/>
            <person name="Rokas A."/>
            <person name="Rosa C.A."/>
            <person name="Scheuner C."/>
            <person name="Sibirny A.A."/>
            <person name="Slot J.C."/>
            <person name="Stielow J.B."/>
            <person name="Sun H."/>
            <person name="Kurtzman C.P."/>
            <person name="Blackwell M."/>
            <person name="Grigoriev I.V."/>
            <person name="Jeffries T.W."/>
        </authorList>
    </citation>
    <scope>NUCLEOTIDE SEQUENCE [LARGE SCALE GENOMIC DNA]</scope>
    <source>
        <strain evidence="4 5">NRRL Y-2026</strain>
    </source>
</reference>
<feature type="non-terminal residue" evidence="4">
    <location>
        <position position="551"/>
    </location>
</feature>
<dbReference type="SMART" id="SM00166">
    <property type="entry name" value="UBX"/>
    <property type="match status" value="1"/>
</dbReference>
<dbReference type="Gene3D" id="3.10.20.90">
    <property type="entry name" value="Phosphatidylinositol 3-kinase Catalytic Subunit, Chain A, domain 1"/>
    <property type="match status" value="1"/>
</dbReference>
<organism evidence="4 5">
    <name type="scientific">Pichia membranifaciens NRRL Y-2026</name>
    <dbReference type="NCBI Taxonomy" id="763406"/>
    <lineage>
        <taxon>Eukaryota</taxon>
        <taxon>Fungi</taxon>
        <taxon>Dikarya</taxon>
        <taxon>Ascomycota</taxon>
        <taxon>Saccharomycotina</taxon>
        <taxon>Pichiomycetes</taxon>
        <taxon>Pichiales</taxon>
        <taxon>Pichiaceae</taxon>
        <taxon>Pichia</taxon>
    </lineage>
</organism>
<dbReference type="AlphaFoldDB" id="A0A1E3NPC5"/>
<protein>
    <recommendedName>
        <fullName evidence="3">UBX domain-containing protein</fullName>
    </recommendedName>
</protein>
<feature type="compositionally biased region" description="Polar residues" evidence="2">
    <location>
        <begin position="499"/>
        <end position="521"/>
    </location>
</feature>
<feature type="region of interest" description="Disordered" evidence="2">
    <location>
        <begin position="402"/>
        <end position="423"/>
    </location>
</feature>
<feature type="compositionally biased region" description="Low complexity" evidence="2">
    <location>
        <begin position="446"/>
        <end position="459"/>
    </location>
</feature>
<proteinExistence type="predicted"/>
<dbReference type="GO" id="GO:0005783">
    <property type="term" value="C:endoplasmic reticulum"/>
    <property type="evidence" value="ECO:0007669"/>
    <property type="project" value="TreeGrafter"/>
</dbReference>